<organism evidence="1 2">
    <name type="scientific">Pseudomonas fluorescens</name>
    <dbReference type="NCBI Taxonomy" id="294"/>
    <lineage>
        <taxon>Bacteria</taxon>
        <taxon>Pseudomonadati</taxon>
        <taxon>Pseudomonadota</taxon>
        <taxon>Gammaproteobacteria</taxon>
        <taxon>Pseudomonadales</taxon>
        <taxon>Pseudomonadaceae</taxon>
        <taxon>Pseudomonas</taxon>
    </lineage>
</organism>
<gene>
    <name evidence="1" type="ORF">PFLmoz3_00700</name>
</gene>
<proteinExistence type="predicted"/>
<comment type="caution">
    <text evidence="1">The sequence shown here is derived from an EMBL/GenBank/DDBJ whole genome shotgun (WGS) entry which is preliminary data.</text>
</comment>
<dbReference type="EMBL" id="LCYA01000029">
    <property type="protein sequence ID" value="KWV89587.1"/>
    <property type="molecule type" value="Genomic_DNA"/>
</dbReference>
<evidence type="ECO:0000313" key="2">
    <source>
        <dbReference type="Proteomes" id="UP000061348"/>
    </source>
</evidence>
<dbReference type="AlphaFoldDB" id="A0A109LKI1"/>
<dbReference type="Proteomes" id="UP000061348">
    <property type="component" value="Unassembled WGS sequence"/>
</dbReference>
<name>A0A109LKI1_PSEFL</name>
<accession>A0A109LKI1</accession>
<evidence type="ECO:0000313" key="1">
    <source>
        <dbReference type="EMBL" id="KWV89587.1"/>
    </source>
</evidence>
<sequence length="78" mass="8528">MPSAGNNSPDRQPAKASSNLVVRSVPLVNPAASPSPQVPELTRFAVPYTPPRLPRRCSTLRPYLMKPSRQVEPPLRPS</sequence>
<reference evidence="1 2" key="1">
    <citation type="submission" date="2015-05" db="EMBL/GenBank/DDBJ databases">
        <title>A genomic and transcriptomic approach to investigate the blue pigment phenotype in Pseudomonas fluorescens.</title>
        <authorList>
            <person name="Andreani N.A."/>
            <person name="Cardazzo B."/>
        </authorList>
    </citation>
    <scope>NUCLEOTIDE SEQUENCE [LARGE SCALE GENOMIC DNA]</scope>
    <source>
        <strain evidence="1 2">Ps_22</strain>
    </source>
</reference>
<protein>
    <submittedName>
        <fullName evidence="1">Uncharacterized protein</fullName>
    </submittedName>
</protein>